<evidence type="ECO:0000313" key="1">
    <source>
        <dbReference type="EMBL" id="HGK53671.1"/>
    </source>
</evidence>
<reference evidence="1" key="1">
    <citation type="journal article" date="2020" name="mSystems">
        <title>Genome- and Community-Level Interaction Insights into Carbon Utilization and Element Cycling Functions of Hydrothermarchaeota in Hydrothermal Sediment.</title>
        <authorList>
            <person name="Zhou Z."/>
            <person name="Liu Y."/>
            <person name="Xu W."/>
            <person name="Pan J."/>
            <person name="Luo Z.H."/>
            <person name="Li M."/>
        </authorList>
    </citation>
    <scope>NUCLEOTIDE SEQUENCE [LARGE SCALE GENOMIC DNA]</scope>
    <source>
        <strain evidence="1">SpSt-695</strain>
    </source>
</reference>
<gene>
    <name evidence="1" type="ORF">ENU72_01445</name>
</gene>
<dbReference type="AlphaFoldDB" id="A0A7V4E1Z5"/>
<accession>A0A7V4E1Z5</accession>
<name>A0A7V4E1Z5_UNCW3</name>
<protein>
    <submittedName>
        <fullName evidence="1">Uncharacterized protein</fullName>
    </submittedName>
</protein>
<sequence length="132" mass="15134">MKKILGIILILSGVIFSKENIKLEEGEYISGFYAVVYKIEGNKLYLGENGEITLTKSINDILIDTLENKITLNKIEYPALFEIEAITSGIHETIEEIIKNIKEVLSLKYIGGKEKAEEYIKYLKELEKQFEK</sequence>
<dbReference type="EMBL" id="DTDP01000066">
    <property type="protein sequence ID" value="HGK53671.1"/>
    <property type="molecule type" value="Genomic_DNA"/>
</dbReference>
<comment type="caution">
    <text evidence="1">The sequence shown here is derived from an EMBL/GenBank/DDBJ whole genome shotgun (WGS) entry which is preliminary data.</text>
</comment>
<proteinExistence type="predicted"/>
<organism evidence="1">
    <name type="scientific">candidate division WOR-3 bacterium</name>
    <dbReference type="NCBI Taxonomy" id="2052148"/>
    <lineage>
        <taxon>Bacteria</taxon>
        <taxon>Bacteria division WOR-3</taxon>
    </lineage>
</organism>